<feature type="transmembrane region" description="Helical" evidence="7">
    <location>
        <begin position="78"/>
        <end position="97"/>
    </location>
</feature>
<feature type="transmembrane region" description="Helical" evidence="7">
    <location>
        <begin position="188"/>
        <end position="209"/>
    </location>
</feature>
<proteinExistence type="inferred from homology"/>
<dbReference type="Proteomes" id="UP000281332">
    <property type="component" value="Unassembled WGS sequence"/>
</dbReference>
<dbReference type="Pfam" id="PF00528">
    <property type="entry name" value="BPD_transp_1"/>
    <property type="match status" value="1"/>
</dbReference>
<evidence type="ECO:0000259" key="8">
    <source>
        <dbReference type="PROSITE" id="PS50928"/>
    </source>
</evidence>
<evidence type="ECO:0000256" key="3">
    <source>
        <dbReference type="ARBA" id="ARBA00022519"/>
    </source>
</evidence>
<dbReference type="AlphaFoldDB" id="A0A3N4P696"/>
<feature type="domain" description="ABC transmembrane type-1" evidence="8">
    <location>
        <begin position="184"/>
        <end position="387"/>
    </location>
</feature>
<organism evidence="9 10">
    <name type="scientific">Candidatus Pantoea deserta</name>
    <dbReference type="NCBI Taxonomy" id="1869313"/>
    <lineage>
        <taxon>Bacteria</taxon>
        <taxon>Pseudomonadati</taxon>
        <taxon>Pseudomonadota</taxon>
        <taxon>Gammaproteobacteria</taxon>
        <taxon>Enterobacterales</taxon>
        <taxon>Erwiniaceae</taxon>
        <taxon>Pantoea</taxon>
    </lineage>
</organism>
<name>A0A3N4P696_9GAMM</name>
<evidence type="ECO:0000313" key="9">
    <source>
        <dbReference type="EMBL" id="RPE03826.1"/>
    </source>
</evidence>
<dbReference type="EMBL" id="RMVG01000002">
    <property type="protein sequence ID" value="RPE03826.1"/>
    <property type="molecule type" value="Genomic_DNA"/>
</dbReference>
<dbReference type="RefSeq" id="WP_123799349.1">
    <property type="nucleotide sequence ID" value="NZ_RMVG01000002.1"/>
</dbReference>
<feature type="transmembrane region" description="Helical" evidence="7">
    <location>
        <begin position="333"/>
        <end position="353"/>
    </location>
</feature>
<reference evidence="9 10" key="1">
    <citation type="submission" date="2018-11" db="EMBL/GenBank/DDBJ databases">
        <title>Whole genome sequencing of Pantoea sp. RIT388.</title>
        <authorList>
            <person name="Gan H.M."/>
            <person name="Hudson A.O."/>
        </authorList>
    </citation>
    <scope>NUCLEOTIDE SEQUENCE [LARGE SCALE GENOMIC DNA]</scope>
    <source>
        <strain evidence="9 10">RIT388</strain>
    </source>
</reference>
<dbReference type="PANTHER" id="PTHR30177:SF30">
    <property type="entry name" value="GLYCINE BETAINE UPTAKE SYSTEM PERMEASE PROTEIN YEHY"/>
    <property type="match status" value="1"/>
</dbReference>
<feature type="transmembrane region" description="Helical" evidence="7">
    <location>
        <begin position="54"/>
        <end position="71"/>
    </location>
</feature>
<accession>A0A3N4P696</accession>
<evidence type="ECO:0000256" key="4">
    <source>
        <dbReference type="ARBA" id="ARBA00022692"/>
    </source>
</evidence>
<keyword evidence="3" id="KW-1003">Cell membrane</keyword>
<dbReference type="SUPFAM" id="SSF161098">
    <property type="entry name" value="MetI-like"/>
    <property type="match status" value="1"/>
</dbReference>
<dbReference type="GO" id="GO:0031460">
    <property type="term" value="P:glycine betaine transport"/>
    <property type="evidence" value="ECO:0007669"/>
    <property type="project" value="TreeGrafter"/>
</dbReference>
<keyword evidence="10" id="KW-1185">Reference proteome</keyword>
<dbReference type="Gene3D" id="1.10.3720.10">
    <property type="entry name" value="MetI-like"/>
    <property type="match status" value="1"/>
</dbReference>
<evidence type="ECO:0000256" key="7">
    <source>
        <dbReference type="RuleBase" id="RU363032"/>
    </source>
</evidence>
<feature type="transmembrane region" description="Helical" evidence="7">
    <location>
        <begin position="109"/>
        <end position="130"/>
    </location>
</feature>
<evidence type="ECO:0000256" key="5">
    <source>
        <dbReference type="ARBA" id="ARBA00022989"/>
    </source>
</evidence>
<comment type="caution">
    <text evidence="9">The sequence shown here is derived from an EMBL/GenBank/DDBJ whole genome shotgun (WGS) entry which is preliminary data.</text>
</comment>
<dbReference type="InterPro" id="IPR051204">
    <property type="entry name" value="ABC_transp_perm/SBD"/>
</dbReference>
<evidence type="ECO:0000256" key="6">
    <source>
        <dbReference type="ARBA" id="ARBA00023136"/>
    </source>
</evidence>
<dbReference type="OrthoDB" id="9801163at2"/>
<evidence type="ECO:0000256" key="1">
    <source>
        <dbReference type="ARBA" id="ARBA00004429"/>
    </source>
</evidence>
<feature type="transmembrane region" description="Helical" evidence="7">
    <location>
        <begin position="221"/>
        <end position="243"/>
    </location>
</feature>
<evidence type="ECO:0000313" key="10">
    <source>
        <dbReference type="Proteomes" id="UP000281332"/>
    </source>
</evidence>
<protein>
    <submittedName>
        <fullName evidence="9">ABC transporter permease</fullName>
    </submittedName>
</protein>
<feature type="transmembrane region" description="Helical" evidence="7">
    <location>
        <begin position="142"/>
        <end position="160"/>
    </location>
</feature>
<comment type="similarity">
    <text evidence="7">Belongs to the binding-protein-dependent transport system permease family.</text>
</comment>
<keyword evidence="3" id="KW-0997">Cell inner membrane</keyword>
<dbReference type="PANTHER" id="PTHR30177">
    <property type="entry name" value="GLYCINE BETAINE/L-PROLINE TRANSPORT SYSTEM PERMEASE PROTEIN PROW"/>
    <property type="match status" value="1"/>
</dbReference>
<dbReference type="GO" id="GO:0005886">
    <property type="term" value="C:plasma membrane"/>
    <property type="evidence" value="ECO:0007669"/>
    <property type="project" value="UniProtKB-SubCell"/>
</dbReference>
<keyword evidence="2 7" id="KW-0813">Transport</keyword>
<feature type="transmembrane region" description="Helical" evidence="7">
    <location>
        <begin position="255"/>
        <end position="275"/>
    </location>
</feature>
<gene>
    <name evidence="9" type="ORF">BBB56_04940</name>
</gene>
<keyword evidence="5 7" id="KW-1133">Transmembrane helix</keyword>
<dbReference type="PROSITE" id="PS50928">
    <property type="entry name" value="ABC_TM1"/>
    <property type="match status" value="1"/>
</dbReference>
<comment type="subcellular location">
    <subcellularLocation>
        <location evidence="1">Cell inner membrane</location>
        <topology evidence="1">Multi-pass membrane protein</topology>
    </subcellularLocation>
    <subcellularLocation>
        <location evidence="7">Cell membrane</location>
        <topology evidence="7">Multi-pass membrane protein</topology>
    </subcellularLocation>
</comment>
<keyword evidence="4 7" id="KW-0812">Transmembrane</keyword>
<dbReference type="GO" id="GO:0055085">
    <property type="term" value="P:transmembrane transport"/>
    <property type="evidence" value="ECO:0007669"/>
    <property type="project" value="InterPro"/>
</dbReference>
<feature type="transmembrane region" description="Helical" evidence="7">
    <location>
        <begin position="307"/>
        <end position="327"/>
    </location>
</feature>
<sequence length="393" mass="41841">MALSREAMLPVRRQPVALLLLLLLSLALYWLPFLSYAPNRLVSGQPLMLGQADDAGWLALPLAALWLLLWARPTAAPLGLMLLACDALLAGMIWLSGHEAARLAAQGSALARTSFGSGLWLACGVTLLLNAETARNLTRNHLWRLLLNLQAGLLPLLMLFSGELDALSLLKEYASRQTVFDAALMRHLTLLSGTLLPALLIGVPLGIALHRRPAWQSSVFSVLNVIQTVPSVALFGLLIAPLAGLAKTFPWLTSWGISGIGMAPALIALTLYALLPLVRSVVAGLQQVPYDVRESARGMGMDPMQRFFAVDIPLALPVWLAGLRVVVVQTLGMAVIAALIGAGGFGAIIFQGLLSSALDLVLLGVIPVIALAVVIDALFRLLISLLEGTHDSL</sequence>
<evidence type="ECO:0000256" key="2">
    <source>
        <dbReference type="ARBA" id="ARBA00022448"/>
    </source>
</evidence>
<keyword evidence="6 7" id="KW-0472">Membrane</keyword>
<dbReference type="CDD" id="cd06261">
    <property type="entry name" value="TM_PBP2"/>
    <property type="match status" value="1"/>
</dbReference>
<dbReference type="InterPro" id="IPR035906">
    <property type="entry name" value="MetI-like_sf"/>
</dbReference>
<dbReference type="InterPro" id="IPR000515">
    <property type="entry name" value="MetI-like"/>
</dbReference>
<feature type="transmembrane region" description="Helical" evidence="7">
    <location>
        <begin position="360"/>
        <end position="383"/>
    </location>
</feature>